<feature type="transmembrane region" description="Helical" evidence="12">
    <location>
        <begin position="147"/>
        <end position="167"/>
    </location>
</feature>
<keyword evidence="10" id="KW-1015">Disulfide bond</keyword>
<feature type="transmembrane region" description="Helical" evidence="12">
    <location>
        <begin position="291"/>
        <end position="312"/>
    </location>
</feature>
<keyword evidence="2" id="KW-1003">Cell membrane</keyword>
<keyword evidence="14" id="KW-1185">Reference proteome</keyword>
<feature type="transmembrane region" description="Helical" evidence="12">
    <location>
        <begin position="267"/>
        <end position="285"/>
    </location>
</feature>
<comment type="pathway">
    <text evidence="11">Porphyrin-containing compound metabolism.</text>
</comment>
<evidence type="ECO:0000256" key="11">
    <source>
        <dbReference type="ARBA" id="ARBA00023444"/>
    </source>
</evidence>
<keyword evidence="9 12" id="KW-0472">Membrane</keyword>
<comment type="caution">
    <text evidence="13">The sequence shown here is derived from an EMBL/GenBank/DDBJ whole genome shotgun (WGS) entry which is preliminary data.</text>
</comment>
<reference evidence="13 14" key="1">
    <citation type="submission" date="2018-05" db="EMBL/GenBank/DDBJ databases">
        <title>Genetic diversity of glacier-inhabiting Cryobacterium bacteria in China and description of Cryobacterium mengkeensis sp. nov. and Arthrobacter glacialis sp. nov.</title>
        <authorList>
            <person name="Liu Q."/>
            <person name="Xin Y.-H."/>
        </authorList>
    </citation>
    <scope>NUCLEOTIDE SEQUENCE [LARGE SCALE GENOMIC DNA]</scope>
    <source>
        <strain evidence="13 14">GP3</strain>
    </source>
</reference>
<keyword evidence="3 12" id="KW-0812">Transmembrane</keyword>
<evidence type="ECO:0000256" key="8">
    <source>
        <dbReference type="ARBA" id="ARBA00023133"/>
    </source>
</evidence>
<keyword evidence="7" id="KW-0408">Iron</keyword>
<sequence>MELKGVTEVSQSSTVTALRNFTQKLPSTVTPAIKRLSVASLIGQGILIVSGGVVRVTGSGLGCPTWPKCTADSLTNTAEMGIHGLIEFVNRTLTFALAAVGLVLLIMLWNLRKERKDLFWLAFGLLAVIPAQAIIGGVTVLTGLNPYVVSLHFLVSAALVVVSMLLVNRCYGRTGVTGPTTIARARPLVRQLSVIAAIASYLAVILGTLVTGSGPHSGDSTSPRMELNGYFVTRLHAVPVYVLVATALVLVILLWRNGKDSVVRNAALLLFVSVLFQGFIGYWQYFTGIPILLVIVHMLGASLMLSVATNMVDVALRRGKNSVAA</sequence>
<evidence type="ECO:0000256" key="3">
    <source>
        <dbReference type="ARBA" id="ARBA00022692"/>
    </source>
</evidence>
<feature type="transmembrane region" description="Helical" evidence="12">
    <location>
        <begin position="231"/>
        <end position="255"/>
    </location>
</feature>
<comment type="subcellular location">
    <subcellularLocation>
        <location evidence="1">Membrane</location>
        <topology evidence="1">Multi-pass membrane protein</topology>
    </subcellularLocation>
</comment>
<keyword evidence="5 12" id="KW-1133">Transmembrane helix</keyword>
<dbReference type="GO" id="GO:0016491">
    <property type="term" value="F:oxidoreductase activity"/>
    <property type="evidence" value="ECO:0007669"/>
    <property type="project" value="UniProtKB-KW"/>
</dbReference>
<proteinExistence type="predicted"/>
<evidence type="ECO:0000256" key="2">
    <source>
        <dbReference type="ARBA" id="ARBA00022475"/>
    </source>
</evidence>
<keyword evidence="6" id="KW-0560">Oxidoreductase</keyword>
<evidence type="ECO:0000313" key="13">
    <source>
        <dbReference type="EMBL" id="PXA64650.1"/>
    </source>
</evidence>
<evidence type="ECO:0000256" key="6">
    <source>
        <dbReference type="ARBA" id="ARBA00023002"/>
    </source>
</evidence>
<protein>
    <submittedName>
        <fullName evidence="13">Heme A synthase</fullName>
    </submittedName>
</protein>
<dbReference type="InterPro" id="IPR050450">
    <property type="entry name" value="COX15/CtaA_HemeA_synthase"/>
</dbReference>
<feature type="transmembrane region" description="Helical" evidence="12">
    <location>
        <begin position="118"/>
        <end position="141"/>
    </location>
</feature>
<accession>A0A2V3DNX4</accession>
<evidence type="ECO:0000256" key="9">
    <source>
        <dbReference type="ARBA" id="ARBA00023136"/>
    </source>
</evidence>
<evidence type="ECO:0000256" key="4">
    <source>
        <dbReference type="ARBA" id="ARBA00022723"/>
    </source>
</evidence>
<evidence type="ECO:0000256" key="5">
    <source>
        <dbReference type="ARBA" id="ARBA00022989"/>
    </source>
</evidence>
<dbReference type="OrthoDB" id="5241540at2"/>
<evidence type="ECO:0000256" key="12">
    <source>
        <dbReference type="SAM" id="Phobius"/>
    </source>
</evidence>
<feature type="transmembrane region" description="Helical" evidence="12">
    <location>
        <begin position="93"/>
        <end position="111"/>
    </location>
</feature>
<dbReference type="GO" id="GO:0016020">
    <property type="term" value="C:membrane"/>
    <property type="evidence" value="ECO:0007669"/>
    <property type="project" value="UniProtKB-SubCell"/>
</dbReference>
<dbReference type="EMBL" id="QHLZ01000009">
    <property type="protein sequence ID" value="PXA64650.1"/>
    <property type="molecule type" value="Genomic_DNA"/>
</dbReference>
<evidence type="ECO:0000256" key="7">
    <source>
        <dbReference type="ARBA" id="ARBA00023004"/>
    </source>
</evidence>
<dbReference type="GO" id="GO:0006784">
    <property type="term" value="P:heme A biosynthetic process"/>
    <property type="evidence" value="ECO:0007669"/>
    <property type="project" value="InterPro"/>
</dbReference>
<dbReference type="AlphaFoldDB" id="A0A2V3DNX4"/>
<organism evidence="13 14">
    <name type="scientific">Arthrobacter psychrochitiniphilus</name>
    <dbReference type="NCBI Taxonomy" id="291045"/>
    <lineage>
        <taxon>Bacteria</taxon>
        <taxon>Bacillati</taxon>
        <taxon>Actinomycetota</taxon>
        <taxon>Actinomycetes</taxon>
        <taxon>Micrococcales</taxon>
        <taxon>Micrococcaceae</taxon>
        <taxon>Arthrobacter</taxon>
    </lineage>
</organism>
<evidence type="ECO:0000313" key="14">
    <source>
        <dbReference type="Proteomes" id="UP000246303"/>
    </source>
</evidence>
<name>A0A2V3DNX4_9MICC</name>
<dbReference type="Pfam" id="PF02628">
    <property type="entry name" value="COX15-CtaA"/>
    <property type="match status" value="1"/>
</dbReference>
<evidence type="ECO:0000256" key="10">
    <source>
        <dbReference type="ARBA" id="ARBA00023157"/>
    </source>
</evidence>
<feature type="transmembrane region" description="Helical" evidence="12">
    <location>
        <begin position="188"/>
        <end position="211"/>
    </location>
</feature>
<gene>
    <name evidence="13" type="ORF">CVS29_13915</name>
</gene>
<keyword evidence="8" id="KW-0350">Heme biosynthesis</keyword>
<keyword evidence="4" id="KW-0479">Metal-binding</keyword>
<dbReference type="PANTHER" id="PTHR35457">
    <property type="entry name" value="HEME A SYNTHASE"/>
    <property type="match status" value="1"/>
</dbReference>
<dbReference type="PANTHER" id="PTHR35457:SF1">
    <property type="entry name" value="HEME A SYNTHASE"/>
    <property type="match status" value="1"/>
</dbReference>
<dbReference type="GO" id="GO:0046872">
    <property type="term" value="F:metal ion binding"/>
    <property type="evidence" value="ECO:0007669"/>
    <property type="project" value="UniProtKB-KW"/>
</dbReference>
<evidence type="ECO:0000256" key="1">
    <source>
        <dbReference type="ARBA" id="ARBA00004141"/>
    </source>
</evidence>
<dbReference type="Proteomes" id="UP000246303">
    <property type="component" value="Unassembled WGS sequence"/>
</dbReference>
<dbReference type="InterPro" id="IPR003780">
    <property type="entry name" value="COX15/CtaA_fam"/>
</dbReference>